<evidence type="ECO:0000313" key="3">
    <source>
        <dbReference type="EMBL" id="SDT60949.1"/>
    </source>
</evidence>
<evidence type="ECO:0000313" key="4">
    <source>
        <dbReference type="Proteomes" id="UP000198688"/>
    </source>
</evidence>
<dbReference type="GO" id="GO:0008170">
    <property type="term" value="F:N-methyltransferase activity"/>
    <property type="evidence" value="ECO:0007669"/>
    <property type="project" value="InterPro"/>
</dbReference>
<dbReference type="EMBL" id="LT629758">
    <property type="protein sequence ID" value="SDT60949.1"/>
    <property type="molecule type" value="Genomic_DNA"/>
</dbReference>
<evidence type="ECO:0000259" key="2">
    <source>
        <dbReference type="Pfam" id="PF13588"/>
    </source>
</evidence>
<dbReference type="Proteomes" id="UP000198688">
    <property type="component" value="Chromosome I"/>
</dbReference>
<dbReference type="Pfam" id="PF13588">
    <property type="entry name" value="HSDR_N_2"/>
    <property type="match status" value="1"/>
</dbReference>
<dbReference type="InterPro" id="IPR052916">
    <property type="entry name" value="Type-I_RE_MTase_Subunit"/>
</dbReference>
<name>A0A1H2BSQ3_9ACTN</name>
<dbReference type="PANTHER" id="PTHR42998:SF1">
    <property type="entry name" value="TYPE I RESTRICTION ENZYME HINDI METHYLASE SUBUNIT"/>
    <property type="match status" value="1"/>
</dbReference>
<dbReference type="Gene3D" id="3.40.50.150">
    <property type="entry name" value="Vaccinia Virus protein VP39"/>
    <property type="match status" value="1"/>
</dbReference>
<accession>A0A1H2BSQ3</accession>
<gene>
    <name evidence="3" type="ORF">SAMN04489716_4838</name>
</gene>
<dbReference type="PANTHER" id="PTHR42998">
    <property type="entry name" value="TYPE I RESTRICTION ENZYME HINDVIIP M PROTEIN-RELATED"/>
    <property type="match status" value="1"/>
</dbReference>
<dbReference type="InterPro" id="IPR029063">
    <property type="entry name" value="SAM-dependent_MTases_sf"/>
</dbReference>
<dbReference type="RefSeq" id="WP_092546706.1">
    <property type="nucleotide sequence ID" value="NZ_LT629758.1"/>
</dbReference>
<dbReference type="InterPro" id="IPR029464">
    <property type="entry name" value="HSDR_N"/>
</dbReference>
<protein>
    <submittedName>
        <fullName evidence="3">Type I restriction enzyme M protein</fullName>
    </submittedName>
</protein>
<dbReference type="NCBIfam" id="NF047738">
    <property type="entry name" value="antiphage_MADS2"/>
    <property type="match status" value="1"/>
</dbReference>
<dbReference type="Pfam" id="PF02384">
    <property type="entry name" value="N6_Mtase"/>
    <property type="match status" value="1"/>
</dbReference>
<proteinExistence type="predicted"/>
<reference evidence="3 4" key="1">
    <citation type="submission" date="2016-10" db="EMBL/GenBank/DDBJ databases">
        <authorList>
            <person name="de Groot N.N."/>
        </authorList>
    </citation>
    <scope>NUCLEOTIDE SEQUENCE [LARGE SCALE GENOMIC DNA]</scope>
    <source>
        <strain evidence="3 4">DSM 43941</strain>
    </source>
</reference>
<feature type="domain" description="Type I restriction enzyme R protein N-terminal" evidence="2">
    <location>
        <begin position="51"/>
        <end position="172"/>
    </location>
</feature>
<keyword evidence="4" id="KW-1185">Reference proteome</keyword>
<evidence type="ECO:0000259" key="1">
    <source>
        <dbReference type="Pfam" id="PF02384"/>
    </source>
</evidence>
<dbReference type="PRINTS" id="PR00507">
    <property type="entry name" value="N12N6MTFRASE"/>
</dbReference>
<dbReference type="REBASE" id="163002">
    <property type="entry name" value="M.Ade43941ORF4838P"/>
</dbReference>
<organism evidence="3 4">
    <name type="scientific">Actinoplanes derwentensis</name>
    <dbReference type="NCBI Taxonomy" id="113562"/>
    <lineage>
        <taxon>Bacteria</taxon>
        <taxon>Bacillati</taxon>
        <taxon>Actinomycetota</taxon>
        <taxon>Actinomycetes</taxon>
        <taxon>Micromonosporales</taxon>
        <taxon>Micromonosporaceae</taxon>
        <taxon>Actinoplanes</taxon>
    </lineage>
</organism>
<dbReference type="GO" id="GO:0003677">
    <property type="term" value="F:DNA binding"/>
    <property type="evidence" value="ECO:0007669"/>
    <property type="project" value="InterPro"/>
</dbReference>
<dbReference type="OrthoDB" id="9784823at2"/>
<dbReference type="STRING" id="113562.SAMN04489716_4838"/>
<feature type="domain" description="DNA methylase adenine-specific" evidence="1">
    <location>
        <begin position="338"/>
        <end position="616"/>
    </location>
</feature>
<dbReference type="AlphaFoldDB" id="A0A1H2BSQ3"/>
<dbReference type="SUPFAM" id="SSF53335">
    <property type="entry name" value="S-adenosyl-L-methionine-dependent methyltransferases"/>
    <property type="match status" value="1"/>
</dbReference>
<dbReference type="InterPro" id="IPR003356">
    <property type="entry name" value="DNA_methylase_A-5"/>
</dbReference>
<sequence>MTDDNGVDTLFDLEDDVAEGIDVDPADDSEALAEDEIVDYITDLRIKERGNEGVRQRIARALFLEYGISVDDMERDFPIPVSADGRRRSTKRADIAVFKPGSTHSLENLERVVVCKPEPKGGRAVTKIRTFTQAQKDLDELQDLLGQPQTPNAQFGMWTNGLDFFFLHRESTNFGVKFDPRADWPLSHDSLSGTFGSAVRLRRGEAAMLKTAFRRCHNFVHGNEGLPKDAAFWQFLYVIFAKVYDELESRRLGIPRRFYALPNEPFDDAGREAISDRVKALFADVKKKYKNFTERDEITMSNRALAFIVGELSSYDLAATDIDVKGIAYQELVGINLRGDRGQYFTPRGAVELMVEILDPQENDVVFDPACGTGGFLRETLRHLLKKWQAEEGTTGLPDTEEQLETHRERLAAYVENHLYGADFDPFLVRATSMSVMLLTGVTGNVFYMDSLAFPHGHLSGVAEARTRLPLAPIGDPTARPVVDILMTNPPFGTDIKIEDQDVLNHYRDGVAQPWSRNKETGAVEATPGGRVSAMSPEQLFIQRAVEWVKPSGKLGIVLPNGILSNPGPSDEGIRRWILDNCWVLASIELPVETFVHDANVNILTSLLFLKRKTDRERRAANLGQQLDYPVFMAVAEKVGFDRRGNPVYKRRPDGEVITEPREYVENVRRNGVQTVRRITRREKAIDNDLPVIAERYREFRKQHPEPGETR</sequence>